<dbReference type="Gene3D" id="2.40.70.10">
    <property type="entry name" value="Acid Proteases"/>
    <property type="match status" value="1"/>
</dbReference>
<proteinExistence type="predicted"/>
<dbReference type="NCBIfam" id="TIGR02281">
    <property type="entry name" value="clan_AA_DTGA"/>
    <property type="match status" value="1"/>
</dbReference>
<organism evidence="2 3">
    <name type="scientific">Ruegeria marina</name>
    <dbReference type="NCBI Taxonomy" id="639004"/>
    <lineage>
        <taxon>Bacteria</taxon>
        <taxon>Pseudomonadati</taxon>
        <taxon>Pseudomonadota</taxon>
        <taxon>Alphaproteobacteria</taxon>
        <taxon>Rhodobacterales</taxon>
        <taxon>Roseobacteraceae</taxon>
        <taxon>Ruegeria</taxon>
    </lineage>
</organism>
<name>A0A1G6JIM7_9RHOB</name>
<keyword evidence="1" id="KW-0472">Membrane</keyword>
<dbReference type="RefSeq" id="WP_093027095.1">
    <property type="nucleotide sequence ID" value="NZ_FMZV01000001.1"/>
</dbReference>
<reference evidence="3" key="1">
    <citation type="submission" date="2016-10" db="EMBL/GenBank/DDBJ databases">
        <authorList>
            <person name="Varghese N."/>
            <person name="Submissions S."/>
        </authorList>
    </citation>
    <scope>NUCLEOTIDE SEQUENCE [LARGE SCALE GENOMIC DNA]</scope>
    <source>
        <strain evidence="3">CGMCC 1.9108</strain>
    </source>
</reference>
<dbReference type="EMBL" id="FMZV01000001">
    <property type="protein sequence ID" value="SDC18541.1"/>
    <property type="molecule type" value="Genomic_DNA"/>
</dbReference>
<dbReference type="SUPFAM" id="SSF50630">
    <property type="entry name" value="Acid proteases"/>
    <property type="match status" value="1"/>
</dbReference>
<feature type="transmembrane region" description="Helical" evidence="1">
    <location>
        <begin position="37"/>
        <end position="55"/>
    </location>
</feature>
<dbReference type="Proteomes" id="UP000199628">
    <property type="component" value="Unassembled WGS sequence"/>
</dbReference>
<keyword evidence="3" id="KW-1185">Reference proteome</keyword>
<dbReference type="InterPro" id="IPR034122">
    <property type="entry name" value="Retropepsin-like_bacterial"/>
</dbReference>
<keyword evidence="2" id="KW-0645">Protease</keyword>
<dbReference type="STRING" id="639004.SAMN04488239_101368"/>
<dbReference type="Pfam" id="PF13975">
    <property type="entry name" value="gag-asp_proteas"/>
    <property type="match status" value="1"/>
</dbReference>
<protein>
    <submittedName>
        <fullName evidence="2">Aspartyl protease family protein</fullName>
    </submittedName>
</protein>
<keyword evidence="1" id="KW-1133">Transmembrane helix</keyword>
<keyword evidence="2" id="KW-0378">Hydrolase</keyword>
<sequence length="193" mass="21294">MDTDDTARLIYMSLLGAALLFWFVTHNRASLGKSVQMALAWVFIFIGVIAVVGLWEDIRGTVNGTPRISVSENRIEIPRSPDGHYYATLIVDGQPLRFLVDTGASQVVLSHSDADRLGIDTGALNYFGRAYTANGEVRTAPVKLDQVQLGGFADQNITAWVNQGEMSESLLGMEYLQRFSRIEIADGRLILSR</sequence>
<dbReference type="OrthoDB" id="7595324at2"/>
<evidence type="ECO:0000256" key="1">
    <source>
        <dbReference type="SAM" id="Phobius"/>
    </source>
</evidence>
<accession>A0A1G6JIM7</accession>
<evidence type="ECO:0000313" key="2">
    <source>
        <dbReference type="EMBL" id="SDC18541.1"/>
    </source>
</evidence>
<evidence type="ECO:0000313" key="3">
    <source>
        <dbReference type="Proteomes" id="UP000199628"/>
    </source>
</evidence>
<dbReference type="GO" id="GO:0006508">
    <property type="term" value="P:proteolysis"/>
    <property type="evidence" value="ECO:0007669"/>
    <property type="project" value="UniProtKB-KW"/>
</dbReference>
<dbReference type="InterPro" id="IPR021109">
    <property type="entry name" value="Peptidase_aspartic_dom_sf"/>
</dbReference>
<gene>
    <name evidence="2" type="ORF">SAMN04488239_101368</name>
</gene>
<dbReference type="InterPro" id="IPR011969">
    <property type="entry name" value="Clan_AA_Asp_peptidase_C"/>
</dbReference>
<keyword evidence="1" id="KW-0812">Transmembrane</keyword>
<dbReference type="CDD" id="cd05483">
    <property type="entry name" value="retropepsin_like_bacteria"/>
    <property type="match status" value="1"/>
</dbReference>
<dbReference type="AlphaFoldDB" id="A0A1G6JIM7"/>
<feature type="transmembrane region" description="Helical" evidence="1">
    <location>
        <begin position="6"/>
        <end position="25"/>
    </location>
</feature>
<dbReference type="GO" id="GO:0008233">
    <property type="term" value="F:peptidase activity"/>
    <property type="evidence" value="ECO:0007669"/>
    <property type="project" value="UniProtKB-KW"/>
</dbReference>